<dbReference type="AlphaFoldDB" id="A0A3P3W7Q3"/>
<accession>A0A3P3W7Q3</accession>
<comment type="caution">
    <text evidence="1">The sequence shown here is derived from an EMBL/GenBank/DDBJ whole genome shotgun (WGS) entry which is preliminary data.</text>
</comment>
<dbReference type="EMBL" id="RQVQ01000012">
    <property type="protein sequence ID" value="RRJ91195.1"/>
    <property type="molecule type" value="Genomic_DNA"/>
</dbReference>
<reference evidence="1 2" key="1">
    <citation type="submission" date="2018-11" db="EMBL/GenBank/DDBJ databases">
        <title>Flavobacterium sp. nov., YIM 102701-2 draft genome.</title>
        <authorList>
            <person name="Li G."/>
            <person name="Jiang Y."/>
        </authorList>
    </citation>
    <scope>NUCLEOTIDE SEQUENCE [LARGE SCALE GENOMIC DNA]</scope>
    <source>
        <strain evidence="1 2">YIM 102701-2</strain>
    </source>
</reference>
<evidence type="ECO:0000313" key="1">
    <source>
        <dbReference type="EMBL" id="RRJ91195.1"/>
    </source>
</evidence>
<sequence length="132" mass="15160">MKKVQFFSLFISLILLSCSNSNDEAENCLDYKHAFITAVNVEPMTVNMNEDLPIDLSYFIENSCGSFYTFDVNRNNKTYEIKVKAKYEGCQCNEIAGNLETTYHFRSPESGIYTLNFYTSASEFVTKVVYVE</sequence>
<organism evidence="1 2">
    <name type="scientific">Paenimyroides tangerinum</name>
    <dbReference type="NCBI Taxonomy" id="2488728"/>
    <lineage>
        <taxon>Bacteria</taxon>
        <taxon>Pseudomonadati</taxon>
        <taxon>Bacteroidota</taxon>
        <taxon>Flavobacteriia</taxon>
        <taxon>Flavobacteriales</taxon>
        <taxon>Flavobacteriaceae</taxon>
        <taxon>Paenimyroides</taxon>
    </lineage>
</organism>
<protein>
    <submittedName>
        <fullName evidence="1">Uncharacterized protein</fullName>
    </submittedName>
</protein>
<proteinExistence type="predicted"/>
<gene>
    <name evidence="1" type="ORF">EG240_06735</name>
</gene>
<dbReference type="OrthoDB" id="660065at2"/>
<dbReference type="RefSeq" id="WP_125018635.1">
    <property type="nucleotide sequence ID" value="NZ_RQVQ01000012.1"/>
</dbReference>
<keyword evidence="2" id="KW-1185">Reference proteome</keyword>
<evidence type="ECO:0000313" key="2">
    <source>
        <dbReference type="Proteomes" id="UP000275719"/>
    </source>
</evidence>
<dbReference type="Proteomes" id="UP000275719">
    <property type="component" value="Unassembled WGS sequence"/>
</dbReference>
<name>A0A3P3W7Q3_9FLAO</name>
<dbReference type="PROSITE" id="PS51257">
    <property type="entry name" value="PROKAR_LIPOPROTEIN"/>
    <property type="match status" value="1"/>
</dbReference>